<sequence length="485" mass="52364">MDWQQQWNMGARFAYVKATEGNYYKNPSYSSQYQGSRNVGMIRGAYHFAIPNWSSGADQARYFVQNGGGWSADGYTMPPVLDFEFNPYEGRTINGFYFGNTCYNMSPSQLQSWVRDFGNTMQALTGRLPVIYTNTSWWNQCLANPSGFGDYPLWIAAYPSSPTNNAGPVPTASWSGYSMWQYSSTGPFAGDSNVWNGDYASLQRFARAGSGIEEAFNREYQASSSWLGNPWGPIACGLVNNGCYQIFQGGSIQWSPATGAHSVRDGAIRGTYQRSGSENGPLGYPVFGPEICGLKGGGCYQMFQGGAVIWNSVTGAQISLAGPIRDRYASMGFENGPLGYPTSSQVCGLASGGCSQSFQGGDILWSSGSGAYAVTAGAIRANYGSLGAQGGQPGYPVSNEVCGLKNGGCYQFFQGGSMIWSSTTGAHFSPFGSIRGVWASQNFENGWLGYPFTNEYCSSSGECRQDFQGGSLIWTPKTGVSVYRR</sequence>
<evidence type="ECO:0000256" key="11">
    <source>
        <dbReference type="ARBA" id="ARBA00055588"/>
    </source>
</evidence>
<dbReference type="EMBL" id="JAVDWN010000001">
    <property type="protein sequence ID" value="MDR7162103.1"/>
    <property type="molecule type" value="Genomic_DNA"/>
</dbReference>
<dbReference type="GO" id="GO:0042742">
    <property type="term" value="P:defense response to bacterium"/>
    <property type="evidence" value="ECO:0007669"/>
    <property type="project" value="UniProtKB-KW"/>
</dbReference>
<dbReference type="PANTHER" id="PTHR34135">
    <property type="entry name" value="LYSOZYME"/>
    <property type="match status" value="1"/>
</dbReference>
<dbReference type="PANTHER" id="PTHR34135:SF2">
    <property type="entry name" value="LYSOZYME"/>
    <property type="match status" value="1"/>
</dbReference>
<evidence type="ECO:0000256" key="1">
    <source>
        <dbReference type="ARBA" id="ARBA00000632"/>
    </source>
</evidence>
<dbReference type="GO" id="GO:0016998">
    <property type="term" value="P:cell wall macromolecule catabolic process"/>
    <property type="evidence" value="ECO:0007669"/>
    <property type="project" value="InterPro"/>
</dbReference>
<reference evidence="12" key="1">
    <citation type="submission" date="2023-07" db="EMBL/GenBank/DDBJ databases">
        <title>Sorghum-associated microbial communities from plants grown in Nebraska, USA.</title>
        <authorList>
            <person name="Schachtman D."/>
        </authorList>
    </citation>
    <scope>NUCLEOTIDE SEQUENCE</scope>
    <source>
        <strain evidence="12">BE261</strain>
    </source>
</reference>
<comment type="similarity">
    <text evidence="3">Belongs to the glycosyl hydrolase 25 family.</text>
</comment>
<dbReference type="GO" id="GO:0005576">
    <property type="term" value="C:extracellular region"/>
    <property type="evidence" value="ECO:0007669"/>
    <property type="project" value="UniProtKB-SubCell"/>
</dbReference>
<evidence type="ECO:0000256" key="5">
    <source>
        <dbReference type="ARBA" id="ARBA00022525"/>
    </source>
</evidence>
<evidence type="ECO:0000256" key="6">
    <source>
        <dbReference type="ARBA" id="ARBA00022529"/>
    </source>
</evidence>
<dbReference type="SUPFAM" id="SSF51445">
    <property type="entry name" value="(Trans)glycosidases"/>
    <property type="match status" value="1"/>
</dbReference>
<dbReference type="GO" id="GO:0016052">
    <property type="term" value="P:carbohydrate catabolic process"/>
    <property type="evidence" value="ECO:0007669"/>
    <property type="project" value="TreeGrafter"/>
</dbReference>
<keyword evidence="10" id="KW-0326">Glycosidase</keyword>
<keyword evidence="8" id="KW-0378">Hydrolase</keyword>
<comment type="caution">
    <text evidence="12">The sequence shown here is derived from an EMBL/GenBank/DDBJ whole genome shotgun (WGS) entry which is preliminary data.</text>
</comment>
<evidence type="ECO:0000256" key="4">
    <source>
        <dbReference type="ARBA" id="ARBA00012732"/>
    </source>
</evidence>
<keyword evidence="5" id="KW-0964">Secreted</keyword>
<dbReference type="InterPro" id="IPR013207">
    <property type="entry name" value="LGFP"/>
</dbReference>
<keyword evidence="9" id="KW-1015">Disulfide bond</keyword>
<proteinExistence type="inferred from homology"/>
<organism evidence="12 13">
    <name type="scientific">Pseudarthrobacter oxydans</name>
    <name type="common">Arthrobacter oxydans</name>
    <dbReference type="NCBI Taxonomy" id="1671"/>
    <lineage>
        <taxon>Bacteria</taxon>
        <taxon>Bacillati</taxon>
        <taxon>Actinomycetota</taxon>
        <taxon>Actinomycetes</taxon>
        <taxon>Micrococcales</taxon>
        <taxon>Micrococcaceae</taxon>
        <taxon>Pseudarthrobacter</taxon>
    </lineage>
</organism>
<dbReference type="Proteomes" id="UP001262032">
    <property type="component" value="Unassembled WGS sequence"/>
</dbReference>
<keyword evidence="6" id="KW-0929">Antimicrobial</keyword>
<dbReference type="AlphaFoldDB" id="A0AAW8N2W9"/>
<comment type="catalytic activity">
    <reaction evidence="1">
        <text>Hydrolysis of (1-&gt;4)-beta-linkages between N-acetylmuramic acid and N-acetyl-D-glucosamine residues in a peptidoglycan and between N-acetyl-D-glucosamine residues in chitodextrins.</text>
        <dbReference type="EC" id="3.2.1.17"/>
    </reaction>
</comment>
<dbReference type="InterPro" id="IPR017853">
    <property type="entry name" value="GH"/>
</dbReference>
<dbReference type="InterPro" id="IPR002053">
    <property type="entry name" value="Glyco_hydro_25"/>
</dbReference>
<keyword evidence="7" id="KW-0081">Bacteriolytic enzyme</keyword>
<name>A0AAW8N2W9_PSEOX</name>
<evidence type="ECO:0000313" key="13">
    <source>
        <dbReference type="Proteomes" id="UP001262032"/>
    </source>
</evidence>
<evidence type="ECO:0000256" key="9">
    <source>
        <dbReference type="ARBA" id="ARBA00023157"/>
    </source>
</evidence>
<dbReference type="Gene3D" id="3.20.20.80">
    <property type="entry name" value="Glycosidases"/>
    <property type="match status" value="1"/>
</dbReference>
<dbReference type="GO" id="GO:0009253">
    <property type="term" value="P:peptidoglycan catabolic process"/>
    <property type="evidence" value="ECO:0007669"/>
    <property type="project" value="InterPro"/>
</dbReference>
<evidence type="ECO:0000256" key="7">
    <source>
        <dbReference type="ARBA" id="ARBA00022638"/>
    </source>
</evidence>
<comment type="subcellular location">
    <subcellularLocation>
        <location evidence="2">Secreted</location>
    </subcellularLocation>
</comment>
<dbReference type="FunFam" id="3.20.20.80:FF:000060">
    <property type="entry name" value="Lysozyme M1"/>
    <property type="match status" value="1"/>
</dbReference>
<evidence type="ECO:0000256" key="8">
    <source>
        <dbReference type="ARBA" id="ARBA00022801"/>
    </source>
</evidence>
<dbReference type="CDD" id="cd06412">
    <property type="entry name" value="GH25_CH-type"/>
    <property type="match status" value="1"/>
</dbReference>
<dbReference type="Pfam" id="PF08310">
    <property type="entry name" value="LGFP"/>
    <property type="match status" value="5"/>
</dbReference>
<evidence type="ECO:0000256" key="2">
    <source>
        <dbReference type="ARBA" id="ARBA00004613"/>
    </source>
</evidence>
<dbReference type="InterPro" id="IPR018077">
    <property type="entry name" value="Glyco_hydro_fam25_subgr"/>
</dbReference>
<evidence type="ECO:0000256" key="10">
    <source>
        <dbReference type="ARBA" id="ARBA00023295"/>
    </source>
</evidence>
<gene>
    <name evidence="12" type="ORF">J2X12_000104</name>
</gene>
<evidence type="ECO:0000256" key="3">
    <source>
        <dbReference type="ARBA" id="ARBA00010646"/>
    </source>
</evidence>
<dbReference type="GO" id="GO:0003796">
    <property type="term" value="F:lysozyme activity"/>
    <property type="evidence" value="ECO:0007669"/>
    <property type="project" value="UniProtKB-EC"/>
</dbReference>
<comment type="function">
    <text evidence="11">This enzyme has both lysozyme (acetylmuramidase) and diacetylmuramidase activities.</text>
</comment>
<evidence type="ECO:0000313" key="12">
    <source>
        <dbReference type="EMBL" id="MDR7162103.1"/>
    </source>
</evidence>
<dbReference type="SMART" id="SM00641">
    <property type="entry name" value="Glyco_25"/>
    <property type="match status" value="1"/>
</dbReference>
<accession>A0AAW8N2W9</accession>
<dbReference type="Pfam" id="PF01183">
    <property type="entry name" value="Glyco_hydro_25"/>
    <property type="match status" value="1"/>
</dbReference>
<dbReference type="GO" id="GO:0031640">
    <property type="term" value="P:killing of cells of another organism"/>
    <property type="evidence" value="ECO:0007669"/>
    <property type="project" value="UniProtKB-KW"/>
</dbReference>
<dbReference type="PROSITE" id="PS51904">
    <property type="entry name" value="GLYCOSYL_HYDROL_F25_2"/>
    <property type="match status" value="1"/>
</dbReference>
<dbReference type="EC" id="3.2.1.17" evidence="4"/>
<protein>
    <recommendedName>
        <fullName evidence="4">lysozyme</fullName>
        <ecNumber evidence="4">3.2.1.17</ecNumber>
    </recommendedName>
</protein>